<sequence>MEDVASSEGFSEKMGASSNNKSNRLANLQERRKEIEESLAKCTQELRQLCIQEAELTGITPPEMPLEEGEKLPIIRRKVGTGFKLSEYLLNNNTKNRQIFELELQIQVHTLNADAALGLAEDGNCSKTIKRQHRAEYQKHKMKVNELKEELALLKEKAVTEQVKQKKKPRVPDPQDDNISVITNDHYVKQDNRHTLPSKHSLSMLSPADTYPEARYSQSVTRQYRHSENPYYHYPKPEDMLTSGFYRLSLNGYNAYIERRESTSPHYNYPTQNMTYNYGHITHQPLHSSQHGSQPHSPLLPPNSPQMSQHSPHLSQSSPHLSQNSPHLSQHSSMSQHSPQMQSHSPQLSHSPLSTTHSLTMLRTSQNYSSRMSHQYQMHRQPSPTTSNSGNSIGKVQYYPAHSIHGEPVYNRHTVDASGYKAAIESAVYRTPHSLQPHQQYEHNGMNSGLGGCWKKAENGEMFWVYSSSTLDSNWQRDKRFGSLDRRKNKRVQRRVSPVENKSATLATLPSHSDQVKTAFVKPSQIASRRSHDHRQLVRTQSLGSVGQNIDSVYPSDDTSSCESDNRSLKENRTVRKQKEKEWLETSLDGPISPTHSVISRSQSTVPTILTPEEKYVLQSPPVLQISTNIPPHLNLNPLRKPKQHLPQNVPPPLQSPISPKPPLEIPAESNPSPRVPEPPLNIEMLNNNIPKNCTIVQAGVCKPYHEETKPFEMSDFYKYSTKYKKSPQKDIGNSTVGNMSPGTSTSQKSLTDSFDNMGNKGPYPNQHVKMQSQYIQHNAPMVINPSNDMAQVTVSKHYPEEINSWYNDQDHVNDGNNVASSKSRSNATLV</sequence>
<evidence type="ECO:0000313" key="8">
    <source>
        <dbReference type="Proteomes" id="UP000625711"/>
    </source>
</evidence>
<feature type="region of interest" description="Disordered" evidence="5">
    <location>
        <begin position="282"/>
        <end position="354"/>
    </location>
</feature>
<organism evidence="7 8">
    <name type="scientific">Rhynchophorus ferrugineus</name>
    <name type="common">Red palm weevil</name>
    <name type="synonym">Curculio ferrugineus</name>
    <dbReference type="NCBI Taxonomy" id="354439"/>
    <lineage>
        <taxon>Eukaryota</taxon>
        <taxon>Metazoa</taxon>
        <taxon>Ecdysozoa</taxon>
        <taxon>Arthropoda</taxon>
        <taxon>Hexapoda</taxon>
        <taxon>Insecta</taxon>
        <taxon>Pterygota</taxon>
        <taxon>Neoptera</taxon>
        <taxon>Endopterygota</taxon>
        <taxon>Coleoptera</taxon>
        <taxon>Polyphaga</taxon>
        <taxon>Cucujiformia</taxon>
        <taxon>Curculionidae</taxon>
        <taxon>Dryophthorinae</taxon>
        <taxon>Rhynchophorus</taxon>
    </lineage>
</organism>
<feature type="compositionally biased region" description="Polar residues" evidence="5">
    <location>
        <begin position="815"/>
        <end position="831"/>
    </location>
</feature>
<evidence type="ECO:0000256" key="3">
    <source>
        <dbReference type="ARBA" id="ARBA00023054"/>
    </source>
</evidence>
<feature type="region of interest" description="Disordered" evidence="5">
    <location>
        <begin position="726"/>
        <end position="767"/>
    </location>
</feature>
<feature type="domain" description="Cytohesin Ubiquitin Protein Inducing" evidence="6">
    <location>
        <begin position="13"/>
        <end position="128"/>
    </location>
</feature>
<feature type="region of interest" description="Disordered" evidence="5">
    <location>
        <begin position="542"/>
        <end position="576"/>
    </location>
</feature>
<evidence type="ECO:0000256" key="1">
    <source>
        <dbReference type="ARBA" id="ARBA00004496"/>
    </source>
</evidence>
<feature type="region of interest" description="Disordered" evidence="5">
    <location>
        <begin position="807"/>
        <end position="831"/>
    </location>
</feature>
<feature type="region of interest" description="Disordered" evidence="5">
    <location>
        <begin position="634"/>
        <end position="677"/>
    </location>
</feature>
<keyword evidence="8" id="KW-1185">Reference proteome</keyword>
<evidence type="ECO:0000256" key="2">
    <source>
        <dbReference type="ARBA" id="ARBA00022490"/>
    </source>
</evidence>
<feature type="compositionally biased region" description="Low complexity" evidence="5">
    <location>
        <begin position="283"/>
        <end position="297"/>
    </location>
</feature>
<feature type="compositionally biased region" description="Basic and acidic residues" evidence="5">
    <location>
        <begin position="564"/>
        <end position="576"/>
    </location>
</feature>
<proteinExistence type="predicted"/>
<feature type="region of interest" description="Disordered" evidence="5">
    <location>
        <begin position="197"/>
        <end position="222"/>
    </location>
</feature>
<comment type="subcellular location">
    <subcellularLocation>
        <location evidence="1">Cytoplasm</location>
    </subcellularLocation>
</comment>
<feature type="compositionally biased region" description="Low complexity" evidence="5">
    <location>
        <begin position="305"/>
        <end position="354"/>
    </location>
</feature>
<dbReference type="PANTHER" id="PTHR46079:SF2">
    <property type="entry name" value="FERM DOMAIN-CONTAINING PROTEIN"/>
    <property type="match status" value="1"/>
</dbReference>
<dbReference type="PANTHER" id="PTHR46079">
    <property type="entry name" value="FERM DOMAIN-CONTAINING PROTEIN 4"/>
    <property type="match status" value="1"/>
</dbReference>
<name>A0A834IPA2_RHYFE</name>
<feature type="region of interest" description="Disordered" evidence="5">
    <location>
        <begin position="368"/>
        <end position="395"/>
    </location>
</feature>
<evidence type="ECO:0000313" key="7">
    <source>
        <dbReference type="EMBL" id="KAF7284672.1"/>
    </source>
</evidence>
<dbReference type="AlphaFoldDB" id="A0A834IPA2"/>
<feature type="compositionally biased region" description="Polar residues" evidence="5">
    <location>
        <begin position="542"/>
        <end position="563"/>
    </location>
</feature>
<dbReference type="InterPro" id="IPR047176">
    <property type="entry name" value="FRMD4A/B"/>
</dbReference>
<comment type="caution">
    <text evidence="7">The sequence shown here is derived from an EMBL/GenBank/DDBJ whole genome shotgun (WGS) entry which is preliminary data.</text>
</comment>
<gene>
    <name evidence="7" type="ORF">GWI33_021760</name>
</gene>
<protein>
    <recommendedName>
        <fullName evidence="6">Cytohesin Ubiquitin Protein Inducing domain-containing protein</fullName>
    </recommendedName>
</protein>
<dbReference type="InterPro" id="IPR021774">
    <property type="entry name" value="CUPID"/>
</dbReference>
<dbReference type="Proteomes" id="UP000625711">
    <property type="component" value="Unassembled WGS sequence"/>
</dbReference>
<dbReference type="Pfam" id="PF11819">
    <property type="entry name" value="CUPID"/>
    <property type="match status" value="1"/>
</dbReference>
<feature type="coiled-coil region" evidence="4">
    <location>
        <begin position="130"/>
        <end position="164"/>
    </location>
</feature>
<feature type="compositionally biased region" description="Pro residues" evidence="5">
    <location>
        <begin position="649"/>
        <end position="665"/>
    </location>
</feature>
<feature type="compositionally biased region" description="Polar residues" evidence="5">
    <location>
        <begin position="368"/>
        <end position="394"/>
    </location>
</feature>
<keyword evidence="3 4" id="KW-0175">Coiled coil</keyword>
<dbReference type="GO" id="GO:0090162">
    <property type="term" value="P:establishment of epithelial cell polarity"/>
    <property type="evidence" value="ECO:0007669"/>
    <property type="project" value="InterPro"/>
</dbReference>
<keyword evidence="2" id="KW-0963">Cytoplasm</keyword>
<evidence type="ECO:0000256" key="4">
    <source>
        <dbReference type="SAM" id="Coils"/>
    </source>
</evidence>
<feature type="compositionally biased region" description="Polar residues" evidence="5">
    <location>
        <begin position="16"/>
        <end position="26"/>
    </location>
</feature>
<dbReference type="EMBL" id="JAACXV010000072">
    <property type="protein sequence ID" value="KAF7284672.1"/>
    <property type="molecule type" value="Genomic_DNA"/>
</dbReference>
<accession>A0A834IPA2</accession>
<feature type="compositionally biased region" description="Polar residues" evidence="5">
    <location>
        <begin position="732"/>
        <end position="757"/>
    </location>
</feature>
<dbReference type="GO" id="GO:0005737">
    <property type="term" value="C:cytoplasm"/>
    <property type="evidence" value="ECO:0007669"/>
    <property type="project" value="UniProtKB-SubCell"/>
</dbReference>
<reference evidence="7" key="1">
    <citation type="submission" date="2020-08" db="EMBL/GenBank/DDBJ databases">
        <title>Genome sequencing and assembly of the red palm weevil Rhynchophorus ferrugineus.</title>
        <authorList>
            <person name="Dias G.B."/>
            <person name="Bergman C.M."/>
            <person name="Manee M."/>
        </authorList>
    </citation>
    <scope>NUCLEOTIDE SEQUENCE</scope>
    <source>
        <strain evidence="7">AA-2017</strain>
        <tissue evidence="7">Whole larva</tissue>
    </source>
</reference>
<feature type="region of interest" description="Disordered" evidence="5">
    <location>
        <begin position="1"/>
        <end position="29"/>
    </location>
</feature>
<dbReference type="OrthoDB" id="10063592at2759"/>
<evidence type="ECO:0000259" key="6">
    <source>
        <dbReference type="Pfam" id="PF11819"/>
    </source>
</evidence>
<evidence type="ECO:0000256" key="5">
    <source>
        <dbReference type="SAM" id="MobiDB-lite"/>
    </source>
</evidence>